<feature type="coiled-coil region" evidence="1">
    <location>
        <begin position="595"/>
        <end position="622"/>
    </location>
</feature>
<evidence type="ECO:0000313" key="3">
    <source>
        <dbReference type="EMBL" id="KAK3918124.1"/>
    </source>
</evidence>
<proteinExistence type="predicted"/>
<protein>
    <submittedName>
        <fullName evidence="3">Flavin-dependent thymidylate synthase</fullName>
    </submittedName>
</protein>
<reference evidence="3" key="2">
    <citation type="journal article" date="2023" name="BMC Genomics">
        <title>Pest status, molecular evolution, and epigenetic factors derived from the genome assembly of Frankliniella fusca, a thysanopteran phytovirus vector.</title>
        <authorList>
            <person name="Catto M.A."/>
            <person name="Labadie P.E."/>
            <person name="Jacobson A.L."/>
            <person name="Kennedy G.G."/>
            <person name="Srinivasan R."/>
            <person name="Hunt B.G."/>
        </authorList>
    </citation>
    <scope>NUCLEOTIDE SEQUENCE</scope>
    <source>
        <strain evidence="3">PL_HMW_Pooled</strain>
    </source>
</reference>
<dbReference type="AlphaFoldDB" id="A0AAE1LGR9"/>
<feature type="region of interest" description="Disordered" evidence="2">
    <location>
        <begin position="67"/>
        <end position="94"/>
    </location>
</feature>
<dbReference type="PANTHER" id="PTHR31912:SF36">
    <property type="entry name" value="C2H2-TYPE DOMAIN-CONTAINING PROTEIN"/>
    <property type="match status" value="1"/>
</dbReference>
<sequence>MQCPLCTSITSRSEFHQHLYIFHRKRKGCQIICPYGDRDACVPPIPSVSAYLKHYYKYHAEQTTSSKIPSVSRTVSESHVQPQPLHVPASSPSGLCSTSSAGTCALEVEPESFTEQRHPASDLSQANNEAECGTDFENEHQPTISFESSSAQCSTLKSSENIVVGVERACVSENDSNIFSENDCGSDILTENISGCVSEIITESACESVNENICESATERKSDQVQLEKCVSSLHQDEARTNQRKRPVTVHENDDELQWEDISDHDCFDEVGVAFQKQTSRRTSEKLENVLPEAADLVLYLRDMASVPQNAVDATVQHCETIIKTQLSSFSALVDSALASKNIKLRDVIDVDATINSASAFKGIKTKAQQDTYFSKKYNVTKPMTVFVGRQLKRKRRRVTGIRETILAENSVVYNPILSFIKKILKHPDWKKVTSPSNFSPDKEILDSFLKSERYLNSDFFKDHPNALRIYLYFDEFDSCDSLASKAGKHKQGAFYLTFDNVHPKYRSNLDFISLVALVSSNTIKDVGMDMVLQPILTDLKKLEKGVKVPDGEIIYGSVIAIIGDNLGVHATCGFKEGFTANRTCHHCMVTLHQLRTMTSEKEELLRNIDDYKEQVKKISSATTKKRKEELKTEYGLNRESCLNELETFHVLSSIVADEMHDLWEGCFPTQIKKLLHHLISGEKPIITLDWLNAVLRDFDYEYSEVLNKPSLIRRSHVEEADGRLHQSSAQMWQMAAYLPVMLGPHIDDDDKHWMNFLELLEIARIVSSHEIPKYELDYLADLIESYLTDYQELYGHLIPKQHFLVHYPRLIRLNGPLSLYSCMRMEAFHRRFKREAYSIGNYTALSASLASRHALHQAVVLSKPLIPEIEYGPKKKLKLSETSYNRLLVGSEEVVESLWVKRLGVTYISNRCFIAVNVSDFLEGFAKVIHIVVWPEPLFICEEATTASFSPHMSAFELKRENVQALKVFKPDQLLGHSVFHSHVIEEKEWIVTKYCINGSF</sequence>
<feature type="compositionally biased region" description="Polar residues" evidence="2">
    <location>
        <begin position="67"/>
        <end position="81"/>
    </location>
</feature>
<reference evidence="3" key="1">
    <citation type="submission" date="2021-07" db="EMBL/GenBank/DDBJ databases">
        <authorList>
            <person name="Catto M.A."/>
            <person name="Jacobson A."/>
            <person name="Kennedy G."/>
            <person name="Labadie P."/>
            <person name="Hunt B.G."/>
            <person name="Srinivasan R."/>
        </authorList>
    </citation>
    <scope>NUCLEOTIDE SEQUENCE</scope>
    <source>
        <strain evidence="3">PL_HMW_Pooled</strain>
        <tissue evidence="3">Head</tissue>
    </source>
</reference>
<evidence type="ECO:0000313" key="4">
    <source>
        <dbReference type="Proteomes" id="UP001219518"/>
    </source>
</evidence>
<dbReference type="EMBL" id="JAHWGI010000879">
    <property type="protein sequence ID" value="KAK3918124.1"/>
    <property type="molecule type" value="Genomic_DNA"/>
</dbReference>
<dbReference type="PANTHER" id="PTHR31912">
    <property type="entry name" value="IP13529P"/>
    <property type="match status" value="1"/>
</dbReference>
<comment type="caution">
    <text evidence="3">The sequence shown here is derived from an EMBL/GenBank/DDBJ whole genome shotgun (WGS) entry which is preliminary data.</text>
</comment>
<organism evidence="3 4">
    <name type="scientific">Frankliniella fusca</name>
    <dbReference type="NCBI Taxonomy" id="407009"/>
    <lineage>
        <taxon>Eukaryota</taxon>
        <taxon>Metazoa</taxon>
        <taxon>Ecdysozoa</taxon>
        <taxon>Arthropoda</taxon>
        <taxon>Hexapoda</taxon>
        <taxon>Insecta</taxon>
        <taxon>Pterygota</taxon>
        <taxon>Neoptera</taxon>
        <taxon>Paraneoptera</taxon>
        <taxon>Thysanoptera</taxon>
        <taxon>Terebrantia</taxon>
        <taxon>Thripoidea</taxon>
        <taxon>Thripidae</taxon>
        <taxon>Frankliniella</taxon>
    </lineage>
</organism>
<dbReference type="Proteomes" id="UP001219518">
    <property type="component" value="Unassembled WGS sequence"/>
</dbReference>
<keyword evidence="1" id="KW-0175">Coiled coil</keyword>
<accession>A0AAE1LGR9</accession>
<keyword evidence="4" id="KW-1185">Reference proteome</keyword>
<gene>
    <name evidence="3" type="ORF">KUF71_007553</name>
</gene>
<evidence type="ECO:0000256" key="2">
    <source>
        <dbReference type="SAM" id="MobiDB-lite"/>
    </source>
</evidence>
<name>A0AAE1LGR9_9NEOP</name>
<evidence type="ECO:0000256" key="1">
    <source>
        <dbReference type="SAM" id="Coils"/>
    </source>
</evidence>